<feature type="compositionally biased region" description="Polar residues" evidence="9">
    <location>
        <begin position="892"/>
        <end position="905"/>
    </location>
</feature>
<keyword evidence="7" id="KW-0539">Nucleus</keyword>
<keyword evidence="4" id="KW-0805">Transcription regulation</keyword>
<evidence type="ECO:0000313" key="11">
    <source>
        <dbReference type="EMBL" id="CAK9276152.1"/>
    </source>
</evidence>
<dbReference type="SUPFAM" id="SSF57959">
    <property type="entry name" value="Leucine zipper domain"/>
    <property type="match status" value="1"/>
</dbReference>
<dbReference type="PANTHER" id="PTHR47416">
    <property type="entry name" value="BASIC-LEUCINE ZIPPER TRANSCRIPTION FACTOR F-RELATED"/>
    <property type="match status" value="1"/>
</dbReference>
<dbReference type="InterPro" id="IPR004827">
    <property type="entry name" value="bZIP"/>
</dbReference>
<evidence type="ECO:0000256" key="3">
    <source>
        <dbReference type="ARBA" id="ARBA00007163"/>
    </source>
</evidence>
<sequence>MGEAMKVEEPAAMANQQEVQEEALTESDMPIAGVMYGSEESMENLEEISEDWVSLFLDSSILDKEETPPSLPCDFGQFSSIVKGGSAAEEFNVQFSSHDVLSNSTCFINSIDDDQASHSNSIMASSPFMHSSLGQLDNPQLSDTAVDVNPTLQDEIAHVPNGPLFSAYPPLTSPSVTALCDPVASAFPSFLSMSPPTVFDSDAEACAFMESLPVPPMNAHDDGTRMIAPTNSSLLSPASSLTQVSAESSSRIGADHVWRLNDTNPDMPVVPKCELIGDLSSGSESPTSPVNPIFSEVLGCSLNSQLPHGNKLQDEEGGLGEAVFGNETALSGASPPTVEAQQNAPETQKFSMLNLHGIGNAIKVGSLGRSGDRKKRPEVGRESDKGQKSEGEWKESLNLQTSGSFDEMRSDQSDAENKEEGGEDDSGKRQARLMRNRESAQLSRQRKKVYVSELEGRLRTMAATVAELNATISHLTAENVNLRRQLGYYYPPPGICPRPGVPMVGQQVLPLTPYPGMVGGRPIYPAGQVPSLPIPRLKTQPPPARTSKRSNVLGSKEETSGDKKRARRKLAAAASVAVMSLLCVAMLLGPFNDTQIISGGDMDIRSNTRVSGIRVGGRVLTSWNDSGNPFNLNQSSQWKPGPGWTPLEEGEYGPEREGITRIYSSRPSERKKTKIINLEKKGARMEAGTRSPWQQLLGMNSSVPTSSERGSQGQPDCFGPLEAPIFVGSTFPVNMTEPFAASLFVPRDNRLVQVNGNLIIQAVMAGDKAAMQSSGKSPKAGIKKGKALKTVSTKALEAKGARLPTQAVLVADKAVAANQKSQHGNSNTVPSVVQPGSLQQWVMGGLQGPVLTTGMCTELFQFDTSPVTSAPSEESSNAAAKDVAESVASEAAQGNTHNNASSKNSVPLMPQSRRNPFAVPLPPTSPSGRVSGAKNGSDPTVEKLVREQLHQQGEMGNQSSMVVSVLAGPQEFADTSRRKGAKGMSRIFVVVLVDGVKYVTYSCVLPSTGPQPHIVTA</sequence>
<protein>
    <recommendedName>
        <fullName evidence="10">BZIP domain-containing protein</fullName>
    </recommendedName>
</protein>
<feature type="compositionally biased region" description="Low complexity" evidence="9">
    <location>
        <begin position="869"/>
        <end position="880"/>
    </location>
</feature>
<organism evidence="11 12">
    <name type="scientific">Sphagnum jensenii</name>
    <dbReference type="NCBI Taxonomy" id="128206"/>
    <lineage>
        <taxon>Eukaryota</taxon>
        <taxon>Viridiplantae</taxon>
        <taxon>Streptophyta</taxon>
        <taxon>Embryophyta</taxon>
        <taxon>Bryophyta</taxon>
        <taxon>Sphagnophytina</taxon>
        <taxon>Sphagnopsida</taxon>
        <taxon>Sphagnales</taxon>
        <taxon>Sphagnaceae</taxon>
        <taxon>Sphagnum</taxon>
    </lineage>
</organism>
<dbReference type="InterPro" id="IPR046347">
    <property type="entry name" value="bZIP_sf"/>
</dbReference>
<keyword evidence="6" id="KW-0804">Transcription</keyword>
<feature type="region of interest" description="Disordered" evidence="9">
    <location>
        <begin position="363"/>
        <end position="447"/>
    </location>
</feature>
<evidence type="ECO:0000256" key="1">
    <source>
        <dbReference type="ARBA" id="ARBA00004123"/>
    </source>
</evidence>
<dbReference type="Gene3D" id="1.20.5.170">
    <property type="match status" value="1"/>
</dbReference>
<comment type="subcellular location">
    <subcellularLocation>
        <location evidence="2">Endoplasmic reticulum membrane</location>
        <topology evidence="2">Single-pass membrane protein</topology>
    </subcellularLocation>
    <subcellularLocation>
        <location evidence="1">Nucleus</location>
    </subcellularLocation>
</comment>
<accession>A0ABP0XBW4</accession>
<keyword evidence="8" id="KW-0175">Coiled coil</keyword>
<dbReference type="Pfam" id="PF00170">
    <property type="entry name" value="bZIP_1"/>
    <property type="match status" value="1"/>
</dbReference>
<proteinExistence type="inferred from homology"/>
<keyword evidence="12" id="KW-1185">Reference proteome</keyword>
<dbReference type="PROSITE" id="PS50217">
    <property type="entry name" value="BZIP"/>
    <property type="match status" value="1"/>
</dbReference>
<evidence type="ECO:0000256" key="8">
    <source>
        <dbReference type="SAM" id="Coils"/>
    </source>
</evidence>
<feature type="domain" description="BZIP" evidence="10">
    <location>
        <begin position="426"/>
        <end position="489"/>
    </location>
</feature>
<evidence type="ECO:0000256" key="4">
    <source>
        <dbReference type="ARBA" id="ARBA00023015"/>
    </source>
</evidence>
<feature type="compositionally biased region" description="Polar residues" evidence="9">
    <location>
        <begin position="691"/>
        <end position="714"/>
    </location>
</feature>
<dbReference type="SMART" id="SM00338">
    <property type="entry name" value="BRLZ"/>
    <property type="match status" value="1"/>
</dbReference>
<evidence type="ECO:0000259" key="10">
    <source>
        <dbReference type="PROSITE" id="PS50217"/>
    </source>
</evidence>
<feature type="region of interest" description="Disordered" evidence="9">
    <location>
        <begin position="682"/>
        <end position="716"/>
    </location>
</feature>
<feature type="compositionally biased region" description="Basic and acidic residues" evidence="9">
    <location>
        <begin position="375"/>
        <end position="395"/>
    </location>
</feature>
<evidence type="ECO:0000256" key="9">
    <source>
        <dbReference type="SAM" id="MobiDB-lite"/>
    </source>
</evidence>
<evidence type="ECO:0000256" key="5">
    <source>
        <dbReference type="ARBA" id="ARBA00023125"/>
    </source>
</evidence>
<dbReference type="Proteomes" id="UP001497444">
    <property type="component" value="Chromosome 7"/>
</dbReference>
<dbReference type="EMBL" id="OZ020102">
    <property type="protein sequence ID" value="CAK9276152.1"/>
    <property type="molecule type" value="Genomic_DNA"/>
</dbReference>
<dbReference type="CDD" id="cd14704">
    <property type="entry name" value="bZIP_HY5-like"/>
    <property type="match status" value="1"/>
</dbReference>
<dbReference type="PANTHER" id="PTHR47416:SF3">
    <property type="entry name" value="BZIP TRANSCRIPTION FACTOR 17-RELATED"/>
    <property type="match status" value="1"/>
</dbReference>
<gene>
    <name evidence="11" type="ORF">CSSPJE1EN1_LOCUS21630</name>
</gene>
<name>A0ABP0XBW4_9BRYO</name>
<feature type="region of interest" description="Disordered" evidence="9">
    <location>
        <begin position="530"/>
        <end position="566"/>
    </location>
</feature>
<reference evidence="11" key="1">
    <citation type="submission" date="2024-02" db="EMBL/GenBank/DDBJ databases">
        <authorList>
            <consortium name="ELIXIR-Norway"/>
            <consortium name="Elixir Norway"/>
        </authorList>
    </citation>
    <scope>NUCLEOTIDE SEQUENCE</scope>
</reference>
<comment type="similarity">
    <text evidence="3">Belongs to the bZIP family.</text>
</comment>
<evidence type="ECO:0000256" key="6">
    <source>
        <dbReference type="ARBA" id="ARBA00023163"/>
    </source>
</evidence>
<feature type="region of interest" description="Disordered" evidence="9">
    <location>
        <begin position="866"/>
        <end position="939"/>
    </location>
</feature>
<evidence type="ECO:0000256" key="7">
    <source>
        <dbReference type="ARBA" id="ARBA00023242"/>
    </source>
</evidence>
<evidence type="ECO:0000256" key="2">
    <source>
        <dbReference type="ARBA" id="ARBA00004389"/>
    </source>
</evidence>
<keyword evidence="5" id="KW-0238">DNA-binding</keyword>
<feature type="coiled-coil region" evidence="8">
    <location>
        <begin position="451"/>
        <end position="485"/>
    </location>
</feature>
<feature type="compositionally biased region" description="Basic and acidic residues" evidence="9">
    <location>
        <begin position="406"/>
        <end position="428"/>
    </location>
</feature>
<evidence type="ECO:0000313" key="12">
    <source>
        <dbReference type="Proteomes" id="UP001497444"/>
    </source>
</evidence>